<reference evidence="1 2" key="1">
    <citation type="submission" date="2018-11" db="EMBL/GenBank/DDBJ databases">
        <title>Draft genome analysis of Rheinheimera mesophila isolated from an industrial waste site.</title>
        <authorList>
            <person name="Yu Q."/>
            <person name="Qi Y."/>
            <person name="Zhang H."/>
            <person name="Lu Y."/>
            <person name="Pu J."/>
        </authorList>
    </citation>
    <scope>NUCLEOTIDE SEQUENCE [LARGE SCALE GENOMIC DNA]</scope>
    <source>
        <strain evidence="1 2">IITR13</strain>
    </source>
</reference>
<comment type="caution">
    <text evidence="1">The sequence shown here is derived from an EMBL/GenBank/DDBJ whole genome shotgun (WGS) entry which is preliminary data.</text>
</comment>
<dbReference type="SUPFAM" id="SSF48452">
    <property type="entry name" value="TPR-like"/>
    <property type="match status" value="1"/>
</dbReference>
<dbReference type="RefSeq" id="WP_052749452.1">
    <property type="nucleotide sequence ID" value="NZ_LAVS01000096.1"/>
</dbReference>
<dbReference type="Pfam" id="PF14559">
    <property type="entry name" value="TPR_19"/>
    <property type="match status" value="1"/>
</dbReference>
<dbReference type="InterPro" id="IPR029063">
    <property type="entry name" value="SAM-dependent_MTases_sf"/>
</dbReference>
<dbReference type="Gene3D" id="3.40.50.150">
    <property type="entry name" value="Vaccinia Virus protein VP39"/>
    <property type="match status" value="1"/>
</dbReference>
<accession>A0A3P3QK63</accession>
<keyword evidence="2" id="KW-1185">Reference proteome</keyword>
<dbReference type="EMBL" id="RRCF01000002">
    <property type="protein sequence ID" value="RRJ21458.1"/>
    <property type="molecule type" value="Genomic_DNA"/>
</dbReference>
<dbReference type="InterPro" id="IPR008884">
    <property type="entry name" value="TylF_MeTrfase"/>
</dbReference>
<gene>
    <name evidence="1" type="ORF">EIK76_11340</name>
</gene>
<name>A0A3P3QK63_9GAMM</name>
<dbReference type="AlphaFoldDB" id="A0A3P3QK63"/>
<dbReference type="PANTHER" id="PTHR40036:SF1">
    <property type="entry name" value="MACROCIN O-METHYLTRANSFERASE"/>
    <property type="match status" value="1"/>
</dbReference>
<dbReference type="Gene3D" id="1.25.40.10">
    <property type="entry name" value="Tetratricopeptide repeat domain"/>
    <property type="match status" value="1"/>
</dbReference>
<evidence type="ECO:0000313" key="1">
    <source>
        <dbReference type="EMBL" id="RRJ21458.1"/>
    </source>
</evidence>
<protein>
    <submittedName>
        <fullName evidence="1">Uncharacterized protein</fullName>
    </submittedName>
</protein>
<dbReference type="PANTHER" id="PTHR40036">
    <property type="entry name" value="MACROCIN O-METHYLTRANSFERASE"/>
    <property type="match status" value="1"/>
</dbReference>
<dbReference type="Proteomes" id="UP000276260">
    <property type="component" value="Unassembled WGS sequence"/>
</dbReference>
<organism evidence="1 2">
    <name type="scientific">Rheinheimera mesophila</name>
    <dbReference type="NCBI Taxonomy" id="1547515"/>
    <lineage>
        <taxon>Bacteria</taxon>
        <taxon>Pseudomonadati</taxon>
        <taxon>Pseudomonadota</taxon>
        <taxon>Gammaproteobacteria</taxon>
        <taxon>Chromatiales</taxon>
        <taxon>Chromatiaceae</taxon>
        <taxon>Rheinheimera</taxon>
    </lineage>
</organism>
<dbReference type="OrthoDB" id="9799872at2"/>
<dbReference type="SUPFAM" id="SSF53335">
    <property type="entry name" value="S-adenosyl-L-methionine-dependent methyltransferases"/>
    <property type="match status" value="1"/>
</dbReference>
<dbReference type="InterPro" id="IPR011990">
    <property type="entry name" value="TPR-like_helical_dom_sf"/>
</dbReference>
<sequence length="432" mass="48851">MSESVSLRLQQIAQLIRQQQLVEAEQLCRSLLRENSQLAEAWLLLSDIAFLVRRWNDAEGCLKNALSLKPDQAYYQFALANFYQLTGQDQLAYPELKRMAQQSSQPEIQQSYAKVCWRLGFYQDSLAAFQASVQQQTDNEHYVLPLVRALMSLDLLAEAQNHLTVLIESTKHSGEAALLQLHLQLKQKGIAATLESAQNWRKLYPDHQGLAHLAEALVNIKQNQLNKAGVLPAVQKQSLNWLMQHEQDIHWVGVPTQVLQAAVEVAPAEGLWLEAGVFFGRSVNLLAKATRRLVHGFDSFEGLPEDWKAGEQKGSYSTGGRLPEVADNVRLHKGWFEHSLPAFLATHQDKLSLLHIDCDLYSSTRTVLEQLADRFVEGTVIVFDDFLGFPGFEQHELKAFEEFILESGWNYKLIAASLLSREVAIQLQQKIV</sequence>
<proteinExistence type="predicted"/>
<evidence type="ECO:0000313" key="2">
    <source>
        <dbReference type="Proteomes" id="UP000276260"/>
    </source>
</evidence>
<dbReference type="Pfam" id="PF05711">
    <property type="entry name" value="TylF"/>
    <property type="match status" value="1"/>
</dbReference>